<dbReference type="OrthoDB" id="9782155at2"/>
<dbReference type="Pfam" id="PF00107">
    <property type="entry name" value="ADH_zinc_N"/>
    <property type="match status" value="1"/>
</dbReference>
<evidence type="ECO:0000259" key="1">
    <source>
        <dbReference type="SMART" id="SM00829"/>
    </source>
</evidence>
<gene>
    <name evidence="2" type="ORF">YC6258_02279</name>
</gene>
<accession>A0A0C5VI37</accession>
<evidence type="ECO:0000313" key="2">
    <source>
        <dbReference type="EMBL" id="AJQ94317.1"/>
    </source>
</evidence>
<keyword evidence="3" id="KW-1185">Reference proteome</keyword>
<feature type="domain" description="Enoyl reductase (ER)" evidence="1">
    <location>
        <begin position="14"/>
        <end position="326"/>
    </location>
</feature>
<name>A0A0C5VI37_9GAMM</name>
<dbReference type="NCBIfam" id="TIGR02823">
    <property type="entry name" value="oxido_YhdH"/>
    <property type="match status" value="1"/>
</dbReference>
<dbReference type="InterPro" id="IPR014188">
    <property type="entry name" value="Acrylyl-CoA_reductase_AcuI"/>
</dbReference>
<dbReference type="Gene3D" id="3.90.180.10">
    <property type="entry name" value="Medium-chain alcohol dehydrogenases, catalytic domain"/>
    <property type="match status" value="1"/>
</dbReference>
<sequence>MATFKAFLVTEDDGQFRQDVVQRSFDALPDNDVLIKVSYSSLNYKDALSASGHKGVTREYPHTPGIDAAGVVVSDRTGRWQPGTEVVVIGYDLGMNTSGGFAEFISVPADWPIQLPDNISLEESMMLGTAGITAAYCLEKLLDNGLVADNGEVLVTGATGGVGAFALTILAQMGFSVVASSGKPEASEWLLELGASRVIDRNEIGTQSSRPMLKSEWAGAVDTVGGHTLENIVKSLKFGASVAACGNVTGADLQMTVFPYILRGVNLLGVASADASRDDRIRAFGKLASMWKPARLRNMVQHVGLRGLSEQIRQMLAGQHQKRVVVDLAKE</sequence>
<dbReference type="PANTHER" id="PTHR43677:SF1">
    <property type="entry name" value="ACRYLYL-COA REDUCTASE ACUI-RELATED"/>
    <property type="match status" value="1"/>
</dbReference>
<dbReference type="InterPro" id="IPR011032">
    <property type="entry name" value="GroES-like_sf"/>
</dbReference>
<proteinExistence type="predicted"/>
<protein>
    <submittedName>
        <fullName evidence="2">NADPH:quinone reductase and related Zn-dependent oxidoreductase</fullName>
        <ecNumber evidence="2">1.1.1.1</ecNumber>
    </submittedName>
</protein>
<dbReference type="EC" id="1.1.1.1" evidence="2"/>
<dbReference type="GO" id="GO:0004022">
    <property type="term" value="F:alcohol dehydrogenase (NAD+) activity"/>
    <property type="evidence" value="ECO:0007669"/>
    <property type="project" value="UniProtKB-EC"/>
</dbReference>
<dbReference type="SUPFAM" id="SSF51735">
    <property type="entry name" value="NAD(P)-binding Rossmann-fold domains"/>
    <property type="match status" value="1"/>
</dbReference>
<dbReference type="InterPro" id="IPR013149">
    <property type="entry name" value="ADH-like_C"/>
</dbReference>
<keyword evidence="2" id="KW-0560">Oxidoreductase</keyword>
<dbReference type="InterPro" id="IPR051397">
    <property type="entry name" value="Zn-ADH-like_protein"/>
</dbReference>
<reference evidence="2 3" key="1">
    <citation type="submission" date="2014-01" db="EMBL/GenBank/DDBJ databases">
        <title>Full genme sequencing of cellulolytic bacterium Gynuella sunshinyii YC6258T gen. nov., sp. nov.</title>
        <authorList>
            <person name="Khan H."/>
            <person name="Chung E.J."/>
            <person name="Chung Y.R."/>
        </authorList>
    </citation>
    <scope>NUCLEOTIDE SEQUENCE [LARGE SCALE GENOMIC DNA]</scope>
    <source>
        <strain evidence="2 3">YC6258</strain>
    </source>
</reference>
<dbReference type="EMBL" id="CP007142">
    <property type="protein sequence ID" value="AJQ94317.1"/>
    <property type="molecule type" value="Genomic_DNA"/>
</dbReference>
<dbReference type="CDD" id="cd05280">
    <property type="entry name" value="MDR_yhdh_yhfp"/>
    <property type="match status" value="1"/>
</dbReference>
<dbReference type="Pfam" id="PF08240">
    <property type="entry name" value="ADH_N"/>
    <property type="match status" value="1"/>
</dbReference>
<dbReference type="AlphaFoldDB" id="A0A0C5VI37"/>
<dbReference type="HOGENOM" id="CLU_026673_26_3_6"/>
<dbReference type="InterPro" id="IPR020843">
    <property type="entry name" value="ER"/>
</dbReference>
<dbReference type="PATRIC" id="fig|1445510.3.peg.2236"/>
<dbReference type="PANTHER" id="PTHR43677">
    <property type="entry name" value="SHORT-CHAIN DEHYDROGENASE/REDUCTASE"/>
    <property type="match status" value="1"/>
</dbReference>
<dbReference type="Proteomes" id="UP000032266">
    <property type="component" value="Chromosome"/>
</dbReference>
<dbReference type="RefSeq" id="WP_044616869.1">
    <property type="nucleotide sequence ID" value="NZ_CP007142.1"/>
</dbReference>
<dbReference type="InterPro" id="IPR036291">
    <property type="entry name" value="NAD(P)-bd_dom_sf"/>
</dbReference>
<dbReference type="SMART" id="SM00829">
    <property type="entry name" value="PKS_ER"/>
    <property type="match status" value="1"/>
</dbReference>
<dbReference type="KEGG" id="gsn:YC6258_02279"/>
<dbReference type="SUPFAM" id="SSF50129">
    <property type="entry name" value="GroES-like"/>
    <property type="match status" value="1"/>
</dbReference>
<evidence type="ECO:0000313" key="3">
    <source>
        <dbReference type="Proteomes" id="UP000032266"/>
    </source>
</evidence>
<dbReference type="GO" id="GO:0043957">
    <property type="term" value="F:acryloyl-CoA reductase (NADPH) activity"/>
    <property type="evidence" value="ECO:0007669"/>
    <property type="project" value="TreeGrafter"/>
</dbReference>
<dbReference type="Gene3D" id="3.40.50.720">
    <property type="entry name" value="NAD(P)-binding Rossmann-like Domain"/>
    <property type="match status" value="1"/>
</dbReference>
<dbReference type="InterPro" id="IPR013154">
    <property type="entry name" value="ADH-like_N"/>
</dbReference>
<dbReference type="STRING" id="1445510.YC6258_02279"/>
<organism evidence="2 3">
    <name type="scientific">Gynuella sunshinyii YC6258</name>
    <dbReference type="NCBI Taxonomy" id="1445510"/>
    <lineage>
        <taxon>Bacteria</taxon>
        <taxon>Pseudomonadati</taxon>
        <taxon>Pseudomonadota</taxon>
        <taxon>Gammaproteobacteria</taxon>
        <taxon>Oceanospirillales</taxon>
        <taxon>Saccharospirillaceae</taxon>
        <taxon>Gynuella</taxon>
    </lineage>
</organism>